<dbReference type="Gene3D" id="3.40.190.290">
    <property type="match status" value="1"/>
</dbReference>
<dbReference type="Gene3D" id="1.10.10.10">
    <property type="entry name" value="Winged helix-like DNA-binding domain superfamily/Winged helix DNA-binding domain"/>
    <property type="match status" value="1"/>
</dbReference>
<dbReference type="RefSeq" id="WP_105865132.1">
    <property type="nucleotide sequence ID" value="NZ_PUEJ01000013.1"/>
</dbReference>
<dbReference type="Pfam" id="PF03466">
    <property type="entry name" value="LysR_substrate"/>
    <property type="match status" value="1"/>
</dbReference>
<dbReference type="PROSITE" id="PS50931">
    <property type="entry name" value="HTH_LYSR"/>
    <property type="match status" value="1"/>
</dbReference>
<comment type="caution">
    <text evidence="6">The sequence shown here is derived from an EMBL/GenBank/DDBJ whole genome shotgun (WGS) entry which is preliminary data.</text>
</comment>
<dbReference type="EMBL" id="PUEJ01000013">
    <property type="protein sequence ID" value="PRH84475.1"/>
    <property type="molecule type" value="Genomic_DNA"/>
</dbReference>
<dbReference type="InterPro" id="IPR000847">
    <property type="entry name" value="LysR_HTH_N"/>
</dbReference>
<dbReference type="GO" id="GO:0000976">
    <property type="term" value="F:transcription cis-regulatory region binding"/>
    <property type="evidence" value="ECO:0007669"/>
    <property type="project" value="TreeGrafter"/>
</dbReference>
<feature type="domain" description="HTH lysR-type" evidence="5">
    <location>
        <begin position="6"/>
        <end position="64"/>
    </location>
</feature>
<evidence type="ECO:0000256" key="3">
    <source>
        <dbReference type="ARBA" id="ARBA00023125"/>
    </source>
</evidence>
<protein>
    <submittedName>
        <fullName evidence="6">LysR family transcriptional regulator</fullName>
    </submittedName>
</protein>
<name>A0A2S9Q566_9HYPH</name>
<evidence type="ECO:0000313" key="6">
    <source>
        <dbReference type="EMBL" id="PRH84475.1"/>
    </source>
</evidence>
<dbReference type="PANTHER" id="PTHR30126:SF91">
    <property type="entry name" value="LYSR FAMILY TRANSCRIPTIONAL REGULATOR"/>
    <property type="match status" value="1"/>
</dbReference>
<keyword evidence="4" id="KW-0804">Transcription</keyword>
<keyword evidence="3" id="KW-0238">DNA-binding</keyword>
<dbReference type="SUPFAM" id="SSF53850">
    <property type="entry name" value="Periplasmic binding protein-like II"/>
    <property type="match status" value="1"/>
</dbReference>
<dbReference type="SUPFAM" id="SSF46785">
    <property type="entry name" value="Winged helix' DNA-binding domain"/>
    <property type="match status" value="1"/>
</dbReference>
<dbReference type="Proteomes" id="UP000237682">
    <property type="component" value="Unassembled WGS sequence"/>
</dbReference>
<reference evidence="6 7" key="1">
    <citation type="submission" date="2018-02" db="EMBL/GenBank/DDBJ databases">
        <title>Whole genome sequencing of endophytic bacterium.</title>
        <authorList>
            <person name="Eedara R."/>
            <person name="Podile A.R."/>
        </authorList>
    </citation>
    <scope>NUCLEOTIDE SEQUENCE [LARGE SCALE GENOMIC DNA]</scope>
    <source>
        <strain evidence="6 7">RP1T</strain>
    </source>
</reference>
<dbReference type="AlphaFoldDB" id="A0A2S9Q566"/>
<dbReference type="Pfam" id="PF00126">
    <property type="entry name" value="HTH_1"/>
    <property type="match status" value="1"/>
</dbReference>
<keyword evidence="2" id="KW-0805">Transcription regulation</keyword>
<proteinExistence type="inferred from homology"/>
<dbReference type="InterPro" id="IPR036388">
    <property type="entry name" value="WH-like_DNA-bd_sf"/>
</dbReference>
<dbReference type="OrthoDB" id="196624at2"/>
<evidence type="ECO:0000259" key="5">
    <source>
        <dbReference type="PROSITE" id="PS50931"/>
    </source>
</evidence>
<sequence>MSDPRPTLDQLQVFLAIVEAGSFAGAARQLGRATSVVSYTIANLEAQLGLELFDRQSTRKPQLTEGGKAMLAEARVVARGVGSLIAKAKGLTSGLEAEVTLTVDVMLPPCALVRVLNAFQAEFPTVSLRLHVEALGAVTQHVLDGIADLGVGGPLSRDIIGIERRGIGSIRLIPVASPSHPLAGLGSEEADVRAQEHVQLVLTDRSKFTEGQEFGVVSSKTWRIADLGAKFMLLRSGIGWGSMPEDMVNDDIAAGRLVRLAMTGWDRNLYPLQSIRRTDTALGPAASWLLAKLKAALDETGEALAAARSAA</sequence>
<dbReference type="GO" id="GO:0003700">
    <property type="term" value="F:DNA-binding transcription factor activity"/>
    <property type="evidence" value="ECO:0007669"/>
    <property type="project" value="InterPro"/>
</dbReference>
<evidence type="ECO:0000313" key="7">
    <source>
        <dbReference type="Proteomes" id="UP000237682"/>
    </source>
</evidence>
<accession>A0A2S9Q566</accession>
<gene>
    <name evidence="6" type="ORF">C5L14_26870</name>
</gene>
<keyword evidence="7" id="KW-1185">Reference proteome</keyword>
<dbReference type="InterPro" id="IPR005119">
    <property type="entry name" value="LysR_subst-bd"/>
</dbReference>
<evidence type="ECO:0000256" key="1">
    <source>
        <dbReference type="ARBA" id="ARBA00009437"/>
    </source>
</evidence>
<evidence type="ECO:0000256" key="2">
    <source>
        <dbReference type="ARBA" id="ARBA00023015"/>
    </source>
</evidence>
<evidence type="ECO:0000256" key="4">
    <source>
        <dbReference type="ARBA" id="ARBA00023163"/>
    </source>
</evidence>
<comment type="similarity">
    <text evidence="1">Belongs to the LysR transcriptional regulatory family.</text>
</comment>
<organism evidence="6 7">
    <name type="scientific">Labrys okinawensis</name>
    <dbReference type="NCBI Taxonomy" id="346911"/>
    <lineage>
        <taxon>Bacteria</taxon>
        <taxon>Pseudomonadati</taxon>
        <taxon>Pseudomonadota</taxon>
        <taxon>Alphaproteobacteria</taxon>
        <taxon>Hyphomicrobiales</taxon>
        <taxon>Xanthobacteraceae</taxon>
        <taxon>Labrys</taxon>
    </lineage>
</organism>
<dbReference type="PANTHER" id="PTHR30126">
    <property type="entry name" value="HTH-TYPE TRANSCRIPTIONAL REGULATOR"/>
    <property type="match status" value="1"/>
</dbReference>
<dbReference type="InterPro" id="IPR036390">
    <property type="entry name" value="WH_DNA-bd_sf"/>
</dbReference>